<gene>
    <name evidence="1" type="ORF">LCGC14_2026670</name>
</gene>
<reference evidence="1" key="1">
    <citation type="journal article" date="2015" name="Nature">
        <title>Complex archaea that bridge the gap between prokaryotes and eukaryotes.</title>
        <authorList>
            <person name="Spang A."/>
            <person name="Saw J.H."/>
            <person name="Jorgensen S.L."/>
            <person name="Zaremba-Niedzwiedzka K."/>
            <person name="Martijn J."/>
            <person name="Lind A.E."/>
            <person name="van Eijk R."/>
            <person name="Schleper C."/>
            <person name="Guy L."/>
            <person name="Ettema T.J."/>
        </authorList>
    </citation>
    <scope>NUCLEOTIDE SEQUENCE</scope>
</reference>
<accession>A0A0F9HT18</accession>
<dbReference type="EMBL" id="LAZR01023516">
    <property type="protein sequence ID" value="KKL78257.1"/>
    <property type="molecule type" value="Genomic_DNA"/>
</dbReference>
<evidence type="ECO:0000313" key="1">
    <source>
        <dbReference type="EMBL" id="KKL78257.1"/>
    </source>
</evidence>
<comment type="caution">
    <text evidence="1">The sequence shown here is derived from an EMBL/GenBank/DDBJ whole genome shotgun (WGS) entry which is preliminary data.</text>
</comment>
<protein>
    <submittedName>
        <fullName evidence="1">Uncharacterized protein</fullName>
    </submittedName>
</protein>
<name>A0A0F9HT18_9ZZZZ</name>
<organism evidence="1">
    <name type="scientific">marine sediment metagenome</name>
    <dbReference type="NCBI Taxonomy" id="412755"/>
    <lineage>
        <taxon>unclassified sequences</taxon>
        <taxon>metagenomes</taxon>
        <taxon>ecological metagenomes</taxon>
    </lineage>
</organism>
<sequence>MIGKSIKQGFVKKGIKGKFLHGTIKQYGNKKGIAQKVIRR</sequence>
<dbReference type="AlphaFoldDB" id="A0A0F9HT18"/>
<proteinExistence type="predicted"/>